<dbReference type="Proteomes" id="UP000478052">
    <property type="component" value="Unassembled WGS sequence"/>
</dbReference>
<accession>A0A6G0ZE42</accession>
<protein>
    <recommendedName>
        <fullName evidence="3">C2H2-type domain-containing protein</fullName>
    </recommendedName>
</protein>
<dbReference type="AlphaFoldDB" id="A0A6G0ZE42"/>
<evidence type="ECO:0000313" key="5">
    <source>
        <dbReference type="Proteomes" id="UP000478052"/>
    </source>
</evidence>
<sequence length="95" mass="10927">MSQQKKIHLNNRLKKNYDIHNTCDTCHKVFLKRVALKKHLEQHEKSSSGLEIEQSDYEMADIVQDVEITEADLLNEKNEDESEGSNVSDIASDLI</sequence>
<feature type="domain" description="C2H2-type" evidence="3">
    <location>
        <begin position="21"/>
        <end position="48"/>
    </location>
</feature>
<evidence type="ECO:0000313" key="4">
    <source>
        <dbReference type="EMBL" id="KAF0769214.1"/>
    </source>
</evidence>
<reference evidence="4 5" key="1">
    <citation type="submission" date="2019-08" db="EMBL/GenBank/DDBJ databases">
        <title>Whole genome of Aphis craccivora.</title>
        <authorList>
            <person name="Voronova N.V."/>
            <person name="Shulinski R.S."/>
            <person name="Bandarenka Y.V."/>
            <person name="Zhorov D.G."/>
            <person name="Warner D."/>
        </authorList>
    </citation>
    <scope>NUCLEOTIDE SEQUENCE [LARGE SCALE GENOMIC DNA]</scope>
    <source>
        <strain evidence="4">180601</strain>
        <tissue evidence="4">Whole Body</tissue>
    </source>
</reference>
<comment type="caution">
    <text evidence="4">The sequence shown here is derived from an EMBL/GenBank/DDBJ whole genome shotgun (WGS) entry which is preliminary data.</text>
</comment>
<name>A0A6G0ZE42_APHCR</name>
<keyword evidence="5" id="KW-1185">Reference proteome</keyword>
<organism evidence="4 5">
    <name type="scientific">Aphis craccivora</name>
    <name type="common">Cowpea aphid</name>
    <dbReference type="NCBI Taxonomy" id="307492"/>
    <lineage>
        <taxon>Eukaryota</taxon>
        <taxon>Metazoa</taxon>
        <taxon>Ecdysozoa</taxon>
        <taxon>Arthropoda</taxon>
        <taxon>Hexapoda</taxon>
        <taxon>Insecta</taxon>
        <taxon>Pterygota</taxon>
        <taxon>Neoptera</taxon>
        <taxon>Paraneoptera</taxon>
        <taxon>Hemiptera</taxon>
        <taxon>Sternorrhyncha</taxon>
        <taxon>Aphidomorpha</taxon>
        <taxon>Aphidoidea</taxon>
        <taxon>Aphididae</taxon>
        <taxon>Aphidini</taxon>
        <taxon>Aphis</taxon>
        <taxon>Aphis</taxon>
    </lineage>
</organism>
<evidence type="ECO:0000256" key="1">
    <source>
        <dbReference type="PROSITE-ProRule" id="PRU00042"/>
    </source>
</evidence>
<dbReference type="PROSITE" id="PS00028">
    <property type="entry name" value="ZINC_FINGER_C2H2_1"/>
    <property type="match status" value="1"/>
</dbReference>
<keyword evidence="1" id="KW-0863">Zinc-finger</keyword>
<dbReference type="GO" id="GO:0008270">
    <property type="term" value="F:zinc ion binding"/>
    <property type="evidence" value="ECO:0007669"/>
    <property type="project" value="UniProtKB-KW"/>
</dbReference>
<proteinExistence type="predicted"/>
<keyword evidence="1" id="KW-0479">Metal-binding</keyword>
<dbReference type="InterPro" id="IPR013087">
    <property type="entry name" value="Znf_C2H2_type"/>
</dbReference>
<dbReference type="PROSITE" id="PS50157">
    <property type="entry name" value="ZINC_FINGER_C2H2_2"/>
    <property type="match status" value="1"/>
</dbReference>
<evidence type="ECO:0000259" key="3">
    <source>
        <dbReference type="PROSITE" id="PS50157"/>
    </source>
</evidence>
<dbReference type="EMBL" id="VUJU01000630">
    <property type="protein sequence ID" value="KAF0769214.1"/>
    <property type="molecule type" value="Genomic_DNA"/>
</dbReference>
<keyword evidence="1" id="KW-0862">Zinc</keyword>
<evidence type="ECO:0000256" key="2">
    <source>
        <dbReference type="SAM" id="MobiDB-lite"/>
    </source>
</evidence>
<gene>
    <name evidence="4" type="ORF">FWK35_00012932</name>
</gene>
<feature type="region of interest" description="Disordered" evidence="2">
    <location>
        <begin position="74"/>
        <end position="95"/>
    </location>
</feature>